<geneLocation type="mitochondrion" evidence="5"/>
<evidence type="ECO:0000256" key="1">
    <source>
        <dbReference type="ARBA" id="ARBA00004173"/>
    </source>
</evidence>
<keyword evidence="5" id="KW-0695">RNA-directed DNA polymerase</keyword>
<keyword evidence="3" id="KW-0732">Signal</keyword>
<evidence type="ECO:0000313" key="5">
    <source>
        <dbReference type="EMBL" id="CAA38781.1"/>
    </source>
</evidence>
<keyword evidence="5" id="KW-0548">Nucleotidyltransferase</keyword>
<keyword evidence="5" id="KW-0808">Transferase</keyword>
<dbReference type="AlphaFoldDB" id="Q02718"/>
<dbReference type="InterPro" id="IPR003615">
    <property type="entry name" value="HNH_nuc"/>
</dbReference>
<reference evidence="5 6" key="1">
    <citation type="journal article" date="1990" name="Curr. Genet.">
        <title>The complete DNA sequence of the mitochondrial genome of Podospora anserina.</title>
        <authorList>
            <person name="Cummings D.J."/>
            <person name="McNally K.L."/>
            <person name="Domenico J.M."/>
            <person name="Matsuura E.T."/>
        </authorList>
    </citation>
    <scope>NUCLEOTIDE SEQUENCE [LARGE SCALE GENOMIC DNA]</scope>
    <source>
        <strain evidence="6">s</strain>
    </source>
</reference>
<dbReference type="CDD" id="cd01651">
    <property type="entry name" value="RT_G2_intron"/>
    <property type="match status" value="1"/>
</dbReference>
<dbReference type="STRING" id="515849.Q02718"/>
<dbReference type="PANTHER" id="PTHR33642">
    <property type="entry name" value="COX1/OXI3 INTRON 1 PROTEIN-RELATED"/>
    <property type="match status" value="1"/>
</dbReference>
<dbReference type="Pfam" id="PF00078">
    <property type="entry name" value="RVT_1"/>
    <property type="match status" value="2"/>
</dbReference>
<dbReference type="FunCoup" id="Q02718">
    <property type="interactions" value="57"/>
</dbReference>
<dbReference type="InterPro" id="IPR043502">
    <property type="entry name" value="DNA/RNA_pol_sf"/>
</dbReference>
<sequence length="790" mass="90779">CASLWILIGCTALDPAWTMEIVIGLIHLLRLVIEISSNNLPIYCKSCSLPQGEILEGPEHATKAIPGLWVYDVLQDKFFMVEYIVSEAQLNLLEHICVHMLLLILSDQSSIKGSNNKQNLQDEYNTPKKNIHYQESTTRLPKKSNLYGNGGSILGYNPRIQVITKVIQPSRSFIAAAGNGTANEMKLVLKDKKFVNLYQLICSKDLLIQAYRNVRSNPGGMTPSIDNITYDGINDEFLEKLILELKSERFKFTSVKRVYIPKANGKTRPLGIPTSKDKIVQEAMKILLELIYEPIFLDVSHGFRPKRSCHTALHQISKWNGTTWMLEGDIKGFFNEVDHQVLIKILEKKIKDQRFFDLLWKLFRAGYIDDGVKYNTYTGVPQGGVISPVLSNIYLHEFDLFVETLIKKYSSEKDFISKVNPVIVKYSSKLSRLNDEYQTTKDKEILKEIIKLRAERNKLPSRIRNGIRVRYTRYADDWVIGIIGDQELVAKIKEECKAFLRDILKLELSEEKTKITNITEKEVRFLGVDIKRKDSGESKIIQRQVKGRLIKSRINNNRLYFYVPVRDIINKLEKAGFIKTYTSANGREKLAPNAITKWIFLDHRSILLRYNAVIRGLLNYYSFVDNKIAFHSIVNFLIHHSCAKTIARKLNLPNRAQAFNKFGRYLTAPGEGKLKPMELFTLDSFKKTTSLLKSYVTNPVDPFTITNWSLRTQINLFEPCWVCGNPDDIEMHHVKHLRKGGVKSTGFTALMSMLNRKQIPVCKGCHVKIHKGLYNDMKLNELHVKKNKEK</sequence>
<dbReference type="GO" id="GO:0006315">
    <property type="term" value="P:homing of group II introns"/>
    <property type="evidence" value="ECO:0007669"/>
    <property type="project" value="TreeGrafter"/>
</dbReference>
<feature type="domain" description="Reverse transcriptase" evidence="4">
    <location>
        <begin position="241"/>
        <end position="530"/>
    </location>
</feature>
<protein>
    <submittedName>
        <fullName evidence="5">Reverse transcriptase homologue COI iA grp II protein</fullName>
    </submittedName>
</protein>
<evidence type="ECO:0000256" key="3">
    <source>
        <dbReference type="SAM" id="SignalP"/>
    </source>
</evidence>
<feature type="non-terminal residue" evidence="5">
    <location>
        <position position="1"/>
    </location>
</feature>
<keyword evidence="2 5" id="KW-0496">Mitochondrion</keyword>
<dbReference type="InterPro" id="IPR024937">
    <property type="entry name" value="Domain_X"/>
</dbReference>
<evidence type="ECO:0000313" key="6">
    <source>
        <dbReference type="Proteomes" id="UP000001197"/>
    </source>
</evidence>
<dbReference type="GO" id="GO:0005739">
    <property type="term" value="C:mitochondrion"/>
    <property type="evidence" value="ECO:0007669"/>
    <property type="project" value="UniProtKB-SubCell"/>
</dbReference>
<dbReference type="Proteomes" id="UP000001197">
    <property type="component" value="Mitochondrion"/>
</dbReference>
<proteinExistence type="predicted"/>
<dbReference type="InterPro" id="IPR000477">
    <property type="entry name" value="RT_dom"/>
</dbReference>
<dbReference type="CDD" id="cd00085">
    <property type="entry name" value="HNHc"/>
    <property type="match status" value="1"/>
</dbReference>
<dbReference type="SMART" id="SM00507">
    <property type="entry name" value="HNHc"/>
    <property type="match status" value="1"/>
</dbReference>
<name>Q02718_PODAN</name>
<accession>Q02718</accession>
<dbReference type="EMBL" id="X55026">
    <property type="protein sequence ID" value="CAA38781.1"/>
    <property type="molecule type" value="Genomic_DNA"/>
</dbReference>
<dbReference type="GO" id="GO:0003964">
    <property type="term" value="F:RNA-directed DNA polymerase activity"/>
    <property type="evidence" value="ECO:0007669"/>
    <property type="project" value="UniProtKB-KW"/>
</dbReference>
<evidence type="ECO:0000256" key="2">
    <source>
        <dbReference type="ARBA" id="ARBA00023128"/>
    </source>
</evidence>
<feature type="signal peptide" evidence="3">
    <location>
        <begin position="1"/>
        <end position="18"/>
    </location>
</feature>
<dbReference type="PIR" id="E48327">
    <property type="entry name" value="E48327"/>
</dbReference>
<dbReference type="SUPFAM" id="SSF56672">
    <property type="entry name" value="DNA/RNA polymerases"/>
    <property type="match status" value="1"/>
</dbReference>
<dbReference type="PANTHER" id="PTHR33642:SF4">
    <property type="entry name" value="COX1_OXI3 INTRON 1 PROTEIN-RELATED"/>
    <property type="match status" value="1"/>
</dbReference>
<organism evidence="5 6">
    <name type="scientific">Podospora anserina (strain S / ATCC MYA-4624 / DSM 980 / FGSC 10383)</name>
    <name type="common">Pleurage anserina</name>
    <dbReference type="NCBI Taxonomy" id="515849"/>
    <lineage>
        <taxon>Eukaryota</taxon>
        <taxon>Fungi</taxon>
        <taxon>Dikarya</taxon>
        <taxon>Ascomycota</taxon>
        <taxon>Pezizomycotina</taxon>
        <taxon>Sordariomycetes</taxon>
        <taxon>Sordariomycetidae</taxon>
        <taxon>Sordariales</taxon>
        <taxon>Podosporaceae</taxon>
        <taxon>Podospora</taxon>
        <taxon>Podospora anserina</taxon>
    </lineage>
</organism>
<dbReference type="InParanoid" id="Q02718"/>
<feature type="chain" id="PRO_5004163723" evidence="3">
    <location>
        <begin position="19"/>
        <end position="790"/>
    </location>
</feature>
<dbReference type="Pfam" id="PF01348">
    <property type="entry name" value="Intron_maturas2"/>
    <property type="match status" value="1"/>
</dbReference>
<dbReference type="PROSITE" id="PS50878">
    <property type="entry name" value="RT_POL"/>
    <property type="match status" value="1"/>
</dbReference>
<dbReference type="GO" id="GO:0090615">
    <property type="term" value="P:mitochondrial mRNA processing"/>
    <property type="evidence" value="ECO:0007669"/>
    <property type="project" value="TreeGrafter"/>
</dbReference>
<evidence type="ECO:0000259" key="4">
    <source>
        <dbReference type="PROSITE" id="PS50878"/>
    </source>
</evidence>
<keyword evidence="6" id="KW-1185">Reference proteome</keyword>
<comment type="subcellular location">
    <subcellularLocation>
        <location evidence="1">Mitochondrion</location>
    </subcellularLocation>
</comment>